<keyword evidence="3" id="KW-0808">Transferase</keyword>
<organism evidence="3 4">
    <name type="scientific">Rhizobium leguminosarum</name>
    <dbReference type="NCBI Taxonomy" id="384"/>
    <lineage>
        <taxon>Bacteria</taxon>
        <taxon>Pseudomonadati</taxon>
        <taxon>Pseudomonadota</taxon>
        <taxon>Alphaproteobacteria</taxon>
        <taxon>Hyphomicrobiales</taxon>
        <taxon>Rhizobiaceae</taxon>
        <taxon>Rhizobium/Agrobacterium group</taxon>
        <taxon>Rhizobium</taxon>
    </lineage>
</organism>
<dbReference type="EMBL" id="WXXP01000010">
    <property type="protein sequence ID" value="NEK52356.1"/>
    <property type="molecule type" value="Genomic_DNA"/>
</dbReference>
<dbReference type="InterPro" id="IPR027417">
    <property type="entry name" value="P-loop_NTPase"/>
</dbReference>
<protein>
    <submittedName>
        <fullName evidence="3">Chloramphenicol phosphotransferase</fullName>
    </submittedName>
</protein>
<dbReference type="SUPFAM" id="SSF52540">
    <property type="entry name" value="P-loop containing nucleoside triphosphate hydrolases"/>
    <property type="match status" value="1"/>
</dbReference>
<proteinExistence type="predicted"/>
<reference evidence="3 4" key="1">
    <citation type="submission" date="2020-01" db="EMBL/GenBank/DDBJ databases">
        <title>Rhizobium genotypes associated with high levels of biological nitrogen fixation by grain legumes in a temperate-maritime cropping system.</title>
        <authorList>
            <person name="Maluk M."/>
            <person name="Francesc Ferrando Molina F."/>
            <person name="Lopez Del Egido L."/>
            <person name="Lafos M."/>
            <person name="Langarica-Fuentes A."/>
            <person name="Gebre Yohannes G."/>
            <person name="Young M.W."/>
            <person name="Martin P."/>
            <person name="Gantlett R."/>
            <person name="Kenicer G."/>
            <person name="Hawes C."/>
            <person name="Begg G.S."/>
            <person name="Quilliam R.S."/>
            <person name="Squire G.R."/>
            <person name="Poole P.S."/>
            <person name="Young P.W."/>
            <person name="Iannetta P.M."/>
            <person name="James E.K."/>
        </authorList>
    </citation>
    <scope>NUCLEOTIDE SEQUENCE [LARGE SCALE GENOMIC DNA]</scope>
    <source>
        <strain evidence="3 4">JHI944</strain>
    </source>
</reference>
<evidence type="ECO:0000256" key="2">
    <source>
        <dbReference type="PIRSR" id="PIRSR007531-2"/>
    </source>
</evidence>
<dbReference type="AlphaFoldDB" id="A0A444IN30"/>
<evidence type="ECO:0000313" key="4">
    <source>
        <dbReference type="Proteomes" id="UP000471409"/>
    </source>
</evidence>
<dbReference type="Proteomes" id="UP000471409">
    <property type="component" value="Unassembled WGS sequence"/>
</dbReference>
<name>A0A444IN30_RHILE</name>
<comment type="caution">
    <text evidence="3">The sequence shown here is derived from an EMBL/GenBank/DDBJ whole genome shotgun (WGS) entry which is preliminary data.</text>
</comment>
<feature type="active site" evidence="1">
    <location>
        <position position="42"/>
    </location>
</feature>
<dbReference type="InterPro" id="IPR012853">
    <property type="entry name" value="CPT"/>
</dbReference>
<evidence type="ECO:0000256" key="1">
    <source>
        <dbReference type="PIRSR" id="PIRSR007531-1"/>
    </source>
</evidence>
<sequence length="213" mass="23432">MSNDSHSGQIIILNGAPRSGKSSIARAIQEGFEGPWINLGVDSYNAMTPKRYLPGIGLRPGGERRELEELVPFLYAALYESIAIHAGLGLNVAADLGHHDSYSQPLGILGDCARRLQDFSVLFVGVRCPIETIMQRREVVQEGRETLYVRGSEETPVPEPVQRWQDEVHRPGIYDMEVDTSVLTALECAEAIRHQLDLGIPGPSAFERIAGAR</sequence>
<dbReference type="GO" id="GO:0016740">
    <property type="term" value="F:transferase activity"/>
    <property type="evidence" value="ECO:0007669"/>
    <property type="project" value="UniProtKB-KW"/>
</dbReference>
<feature type="binding site" evidence="2">
    <location>
        <begin position="15"/>
        <end position="22"/>
    </location>
    <ligand>
        <name>ATP</name>
        <dbReference type="ChEBI" id="CHEBI:30616"/>
    </ligand>
</feature>
<gene>
    <name evidence="3" type="ORF">GUK36_23315</name>
</gene>
<dbReference type="Gene3D" id="3.40.50.300">
    <property type="entry name" value="P-loop containing nucleotide triphosphate hydrolases"/>
    <property type="match status" value="1"/>
</dbReference>
<dbReference type="PIRSF" id="PIRSF007531">
    <property type="entry name" value="CPT"/>
    <property type="match status" value="1"/>
</dbReference>
<dbReference type="Pfam" id="PF07931">
    <property type="entry name" value="CPT"/>
    <property type="match status" value="1"/>
</dbReference>
<dbReference type="RefSeq" id="WP_018245096.1">
    <property type="nucleotide sequence ID" value="NZ_CP121635.1"/>
</dbReference>
<accession>A0A444IN30</accession>
<dbReference type="GO" id="GO:0005524">
    <property type="term" value="F:ATP binding"/>
    <property type="evidence" value="ECO:0007669"/>
    <property type="project" value="InterPro"/>
</dbReference>
<evidence type="ECO:0000313" key="3">
    <source>
        <dbReference type="EMBL" id="NEK52356.1"/>
    </source>
</evidence>